<accession>A0A0N4W8Z1</accession>
<gene>
    <name evidence="1" type="ORF">HPLM_LOCUS6705</name>
</gene>
<evidence type="ECO:0000313" key="3">
    <source>
        <dbReference type="WBParaSite" id="HPLM_0000671301-mRNA-1"/>
    </source>
</evidence>
<organism evidence="3">
    <name type="scientific">Haemonchus placei</name>
    <name type="common">Barber's pole worm</name>
    <dbReference type="NCBI Taxonomy" id="6290"/>
    <lineage>
        <taxon>Eukaryota</taxon>
        <taxon>Metazoa</taxon>
        <taxon>Ecdysozoa</taxon>
        <taxon>Nematoda</taxon>
        <taxon>Chromadorea</taxon>
        <taxon>Rhabditida</taxon>
        <taxon>Rhabditina</taxon>
        <taxon>Rhabditomorpha</taxon>
        <taxon>Strongyloidea</taxon>
        <taxon>Trichostrongylidae</taxon>
        <taxon>Haemonchus</taxon>
    </lineage>
</organism>
<evidence type="ECO:0000313" key="1">
    <source>
        <dbReference type="EMBL" id="VDO29779.1"/>
    </source>
</evidence>
<dbReference type="WBParaSite" id="HPLM_0000671301-mRNA-1">
    <property type="protein sequence ID" value="HPLM_0000671301-mRNA-1"/>
    <property type="gene ID" value="HPLM_0000671301"/>
</dbReference>
<dbReference type="AlphaFoldDB" id="A0A0N4W8Z1"/>
<dbReference type="EMBL" id="UZAF01016533">
    <property type="protein sequence ID" value="VDO29779.1"/>
    <property type="molecule type" value="Genomic_DNA"/>
</dbReference>
<reference evidence="3" key="1">
    <citation type="submission" date="2017-02" db="UniProtKB">
        <authorList>
            <consortium name="WormBaseParasite"/>
        </authorList>
    </citation>
    <scope>IDENTIFICATION</scope>
</reference>
<sequence>MLMQALYEQVNKQERRISGAGYTKLTPKLQEDEFNGTVKNNYDTISRKTGDDMRRENHFDKLLKRALIRKQTKATAGNIAHWTGNEVRG</sequence>
<evidence type="ECO:0000313" key="2">
    <source>
        <dbReference type="Proteomes" id="UP000268014"/>
    </source>
</evidence>
<protein>
    <submittedName>
        <fullName evidence="3">Phage protein</fullName>
    </submittedName>
</protein>
<dbReference type="Proteomes" id="UP000268014">
    <property type="component" value="Unassembled WGS sequence"/>
</dbReference>
<proteinExistence type="predicted"/>
<reference evidence="1 2" key="2">
    <citation type="submission" date="2018-11" db="EMBL/GenBank/DDBJ databases">
        <authorList>
            <consortium name="Pathogen Informatics"/>
        </authorList>
    </citation>
    <scope>NUCLEOTIDE SEQUENCE [LARGE SCALE GENOMIC DNA]</scope>
    <source>
        <strain evidence="1 2">MHpl1</strain>
    </source>
</reference>
<keyword evidence="2" id="KW-1185">Reference proteome</keyword>
<name>A0A0N4W8Z1_HAEPC</name>